<gene>
    <name evidence="1" type="ORF">ACFO0E_06295</name>
</gene>
<dbReference type="Proteomes" id="UP001596015">
    <property type="component" value="Unassembled WGS sequence"/>
</dbReference>
<evidence type="ECO:0000313" key="2">
    <source>
        <dbReference type="Proteomes" id="UP001596015"/>
    </source>
</evidence>
<dbReference type="EMBL" id="JBHSEO010000042">
    <property type="protein sequence ID" value="MFC4416018.1"/>
    <property type="molecule type" value="Genomic_DNA"/>
</dbReference>
<evidence type="ECO:0008006" key="3">
    <source>
        <dbReference type="Google" id="ProtNLM"/>
    </source>
</evidence>
<comment type="caution">
    <text evidence="1">The sequence shown here is derived from an EMBL/GenBank/DDBJ whole genome shotgun (WGS) entry which is preliminary data.</text>
</comment>
<organism evidence="1 2">
    <name type="scientific">Chromohalobacter beijerinckii</name>
    <dbReference type="NCBI Taxonomy" id="86179"/>
    <lineage>
        <taxon>Bacteria</taxon>
        <taxon>Pseudomonadati</taxon>
        <taxon>Pseudomonadota</taxon>
        <taxon>Gammaproteobacteria</taxon>
        <taxon>Oceanospirillales</taxon>
        <taxon>Halomonadaceae</taxon>
        <taxon>Chromohalobacter</taxon>
    </lineage>
</organism>
<accession>A0ABV8XB74</accession>
<dbReference type="RefSeq" id="WP_378111660.1">
    <property type="nucleotide sequence ID" value="NZ_JBHSEO010000042.1"/>
</dbReference>
<keyword evidence="2" id="KW-1185">Reference proteome</keyword>
<evidence type="ECO:0000313" key="1">
    <source>
        <dbReference type="EMBL" id="MFC4416018.1"/>
    </source>
</evidence>
<name>A0ABV8XB74_9GAMM</name>
<protein>
    <recommendedName>
        <fullName evidence="3">GntR family transcriptional regulator</fullName>
    </recommendedName>
</protein>
<sequence length="43" mass="5138">MPIQTIRSQRLYRQIADQLQQLIRDGEVIPPKNNRGDKWNFVT</sequence>
<proteinExistence type="predicted"/>
<reference evidence="2" key="1">
    <citation type="journal article" date="2019" name="Int. J. Syst. Evol. Microbiol.">
        <title>The Global Catalogue of Microorganisms (GCM) 10K type strain sequencing project: providing services to taxonomists for standard genome sequencing and annotation.</title>
        <authorList>
            <consortium name="The Broad Institute Genomics Platform"/>
            <consortium name="The Broad Institute Genome Sequencing Center for Infectious Disease"/>
            <person name="Wu L."/>
            <person name="Ma J."/>
        </authorList>
    </citation>
    <scope>NUCLEOTIDE SEQUENCE [LARGE SCALE GENOMIC DNA]</scope>
    <source>
        <strain evidence="2">CCUG 49679</strain>
    </source>
</reference>